<protein>
    <submittedName>
        <fullName evidence="3">Uncharacterized protein</fullName>
    </submittedName>
</protein>
<dbReference type="WBParaSite" id="nRc.2.0.1.t45656-RA">
    <property type="protein sequence ID" value="nRc.2.0.1.t45656-RA"/>
    <property type="gene ID" value="nRc.2.0.1.g45656"/>
</dbReference>
<dbReference type="Proteomes" id="UP000887565">
    <property type="component" value="Unplaced"/>
</dbReference>
<evidence type="ECO:0000313" key="3">
    <source>
        <dbReference type="WBParaSite" id="nRc.2.0.1.t45656-RA"/>
    </source>
</evidence>
<keyword evidence="2" id="KW-1185">Reference proteome</keyword>
<reference evidence="3" key="1">
    <citation type="submission" date="2022-11" db="UniProtKB">
        <authorList>
            <consortium name="WormBaseParasite"/>
        </authorList>
    </citation>
    <scope>IDENTIFICATION</scope>
</reference>
<feature type="compositionally biased region" description="Polar residues" evidence="1">
    <location>
        <begin position="47"/>
        <end position="59"/>
    </location>
</feature>
<proteinExistence type="predicted"/>
<evidence type="ECO:0000256" key="1">
    <source>
        <dbReference type="SAM" id="MobiDB-lite"/>
    </source>
</evidence>
<feature type="region of interest" description="Disordered" evidence="1">
    <location>
        <begin position="1"/>
        <end position="23"/>
    </location>
</feature>
<feature type="compositionally biased region" description="Basic and acidic residues" evidence="1">
    <location>
        <begin position="1"/>
        <end position="22"/>
    </location>
</feature>
<organism evidence="2 3">
    <name type="scientific">Romanomermis culicivorax</name>
    <name type="common">Nematode worm</name>
    <dbReference type="NCBI Taxonomy" id="13658"/>
    <lineage>
        <taxon>Eukaryota</taxon>
        <taxon>Metazoa</taxon>
        <taxon>Ecdysozoa</taxon>
        <taxon>Nematoda</taxon>
        <taxon>Enoplea</taxon>
        <taxon>Dorylaimia</taxon>
        <taxon>Mermithida</taxon>
        <taxon>Mermithoidea</taxon>
        <taxon>Mermithidae</taxon>
        <taxon>Romanomermis</taxon>
    </lineage>
</organism>
<feature type="region of interest" description="Disordered" evidence="1">
    <location>
        <begin position="40"/>
        <end position="60"/>
    </location>
</feature>
<evidence type="ECO:0000313" key="2">
    <source>
        <dbReference type="Proteomes" id="UP000887565"/>
    </source>
</evidence>
<accession>A0A915L7D4</accession>
<dbReference type="AlphaFoldDB" id="A0A915L7D4"/>
<sequence length="203" mass="23425">MNLSRLKENSSCPHEEIHSDVSRKKKMDVNLSITQILISPPKKSKVGTESNSPQASSSHRVIEEKRSFVEIALGTPTVFKPKPPPPDCHFSAFNYFRRHFDTPVTNREAIDLRAQAEREAYRHLDDNLAAFIFCFMPPYHTEMPPAAREFAELRSVHLRNQLRGDPRLLPEQIEALVAKFFNILTEYYTSRVVRPAADRRHRS</sequence>
<name>A0A915L7D4_ROMCU</name>